<evidence type="ECO:0000313" key="3">
    <source>
        <dbReference type="Proteomes" id="UP000819052"/>
    </source>
</evidence>
<accession>A0ABX0LYL7</accession>
<protein>
    <submittedName>
        <fullName evidence="2">Uncharacterized protein</fullName>
    </submittedName>
</protein>
<dbReference type="Proteomes" id="UP000819052">
    <property type="component" value="Unassembled WGS sequence"/>
</dbReference>
<feature type="region of interest" description="Disordered" evidence="1">
    <location>
        <begin position="24"/>
        <end position="80"/>
    </location>
</feature>
<proteinExistence type="predicted"/>
<keyword evidence="3" id="KW-1185">Reference proteome</keyword>
<name>A0ABX0LYL7_9BURK</name>
<sequence length="80" mass="8394">MLFEFLNADKGLPMRALNVTELDYVSGGEGDNNANDNAGGNDAPPRNGSSGPVTPSSPVYPPFIPTQPWVGEDGNTNHPP</sequence>
<dbReference type="RefSeq" id="WP_167075819.1">
    <property type="nucleotide sequence ID" value="NZ_VVIW01000003.1"/>
</dbReference>
<gene>
    <name evidence="2" type="ORF">F1609_07265</name>
</gene>
<evidence type="ECO:0000256" key="1">
    <source>
        <dbReference type="SAM" id="MobiDB-lite"/>
    </source>
</evidence>
<dbReference type="EMBL" id="VVIW01000003">
    <property type="protein sequence ID" value="NHZ39958.1"/>
    <property type="molecule type" value="Genomic_DNA"/>
</dbReference>
<comment type="caution">
    <text evidence="2">The sequence shown here is derived from an EMBL/GenBank/DDBJ whole genome shotgun (WGS) entry which is preliminary data.</text>
</comment>
<organism evidence="2 3">
    <name type="scientific">Massilia aquatica</name>
    <dbReference type="NCBI Taxonomy" id="2609000"/>
    <lineage>
        <taxon>Bacteria</taxon>
        <taxon>Pseudomonadati</taxon>
        <taxon>Pseudomonadota</taxon>
        <taxon>Betaproteobacteria</taxon>
        <taxon>Burkholderiales</taxon>
        <taxon>Oxalobacteraceae</taxon>
        <taxon>Telluria group</taxon>
        <taxon>Massilia</taxon>
    </lineage>
</organism>
<reference evidence="2 3" key="1">
    <citation type="submission" date="2019-09" db="EMBL/GenBank/DDBJ databases">
        <title>Taxonomy of Antarctic Massilia spp.: description of Massilia rubra sp. nov., Massilia aquatica sp. nov., Massilia mucilaginosa sp. nov., Massilia frigida sp. nov. isolated from streams, lakes and regoliths.</title>
        <authorList>
            <person name="Holochova P."/>
            <person name="Sedlacek I."/>
            <person name="Kralova S."/>
            <person name="Maslanova I."/>
            <person name="Busse H.-J."/>
            <person name="Stankova E."/>
            <person name="Vrbovska V."/>
            <person name="Kovarovic V."/>
            <person name="Bartak M."/>
            <person name="Svec P."/>
            <person name="Pantucek R."/>
        </authorList>
    </citation>
    <scope>NUCLEOTIDE SEQUENCE [LARGE SCALE GENOMIC DNA]</scope>
    <source>
        <strain evidence="2 3">CCM 8693</strain>
    </source>
</reference>
<feature type="compositionally biased region" description="Low complexity" evidence="1">
    <location>
        <begin position="31"/>
        <end position="57"/>
    </location>
</feature>
<evidence type="ECO:0000313" key="2">
    <source>
        <dbReference type="EMBL" id="NHZ39958.1"/>
    </source>
</evidence>